<dbReference type="Gene3D" id="3.40.50.620">
    <property type="entry name" value="HUPs"/>
    <property type="match status" value="1"/>
</dbReference>
<dbReference type="Pfam" id="PF00733">
    <property type="entry name" value="Asn_synthase"/>
    <property type="match status" value="1"/>
</dbReference>
<dbReference type="EC" id="6.3.5.4" evidence="3"/>
<accession>A0ABU9IIK9</accession>
<dbReference type="PIRSF" id="PIRSF001589">
    <property type="entry name" value="Asn_synthetase_glu-h"/>
    <property type="match status" value="1"/>
</dbReference>
<dbReference type="NCBIfam" id="TIGR01536">
    <property type="entry name" value="asn_synth_AEB"/>
    <property type="match status" value="1"/>
</dbReference>
<dbReference type="InterPro" id="IPR051786">
    <property type="entry name" value="ASN_synthetase/amidase"/>
</dbReference>
<dbReference type="CDD" id="cd00712">
    <property type="entry name" value="AsnB"/>
    <property type="match status" value="1"/>
</dbReference>
<dbReference type="GO" id="GO:0004066">
    <property type="term" value="F:asparagine synthase (glutamine-hydrolyzing) activity"/>
    <property type="evidence" value="ECO:0007669"/>
    <property type="project" value="UniProtKB-EC"/>
</dbReference>
<evidence type="ECO:0000256" key="4">
    <source>
        <dbReference type="ARBA" id="ARBA00022741"/>
    </source>
</evidence>
<comment type="caution">
    <text evidence="9">The sequence shown here is derived from an EMBL/GenBank/DDBJ whole genome shotgun (WGS) entry which is preliminary data.</text>
</comment>
<dbReference type="Gene3D" id="3.60.20.10">
    <property type="entry name" value="Glutamine Phosphoribosylpyrophosphate, subunit 1, domain 1"/>
    <property type="match status" value="1"/>
</dbReference>
<dbReference type="SUPFAM" id="SSF52402">
    <property type="entry name" value="Adenine nucleotide alpha hydrolases-like"/>
    <property type="match status" value="1"/>
</dbReference>
<dbReference type="SUPFAM" id="SSF56235">
    <property type="entry name" value="N-terminal nucleophile aminohydrolases (Ntn hydrolases)"/>
    <property type="match status" value="1"/>
</dbReference>
<comment type="catalytic activity">
    <reaction evidence="7">
        <text>L-aspartate + L-glutamine + ATP + H2O = L-asparagine + L-glutamate + AMP + diphosphate + H(+)</text>
        <dbReference type="Rhea" id="RHEA:12228"/>
        <dbReference type="ChEBI" id="CHEBI:15377"/>
        <dbReference type="ChEBI" id="CHEBI:15378"/>
        <dbReference type="ChEBI" id="CHEBI:29985"/>
        <dbReference type="ChEBI" id="CHEBI:29991"/>
        <dbReference type="ChEBI" id="CHEBI:30616"/>
        <dbReference type="ChEBI" id="CHEBI:33019"/>
        <dbReference type="ChEBI" id="CHEBI:58048"/>
        <dbReference type="ChEBI" id="CHEBI:58359"/>
        <dbReference type="ChEBI" id="CHEBI:456215"/>
        <dbReference type="EC" id="6.3.5.4"/>
    </reaction>
</comment>
<keyword evidence="4" id="KW-0547">Nucleotide-binding</keyword>
<evidence type="ECO:0000256" key="5">
    <source>
        <dbReference type="ARBA" id="ARBA00022840"/>
    </source>
</evidence>
<dbReference type="CDD" id="cd01991">
    <property type="entry name" value="Asn_synthase_B_C"/>
    <property type="match status" value="1"/>
</dbReference>
<evidence type="ECO:0000256" key="2">
    <source>
        <dbReference type="ARBA" id="ARBA00005752"/>
    </source>
</evidence>
<evidence type="ECO:0000313" key="10">
    <source>
        <dbReference type="Proteomes" id="UP001497045"/>
    </source>
</evidence>
<evidence type="ECO:0000256" key="7">
    <source>
        <dbReference type="ARBA" id="ARBA00048741"/>
    </source>
</evidence>
<dbReference type="EMBL" id="JBBYHV010000002">
    <property type="protein sequence ID" value="MEL1251542.1"/>
    <property type="molecule type" value="Genomic_DNA"/>
</dbReference>
<protein>
    <recommendedName>
        <fullName evidence="3">asparagine synthase (glutamine-hydrolyzing)</fullName>
        <ecNumber evidence="3">6.3.5.4</ecNumber>
    </recommendedName>
</protein>
<evidence type="ECO:0000256" key="6">
    <source>
        <dbReference type="ARBA" id="ARBA00022962"/>
    </source>
</evidence>
<evidence type="ECO:0000313" key="9">
    <source>
        <dbReference type="EMBL" id="MEL1251542.1"/>
    </source>
</evidence>
<dbReference type="PANTHER" id="PTHR43284:SF1">
    <property type="entry name" value="ASPARAGINE SYNTHETASE"/>
    <property type="match status" value="1"/>
</dbReference>
<sequence>MCGLAGFFGFDAAGPNPRAALEFMSRAIAHRGPDAEGYWLDKEAQVALGHLRLAIIDLTDAGAQPMHSHDGRWSIAFNGEFYNFADLRANLEARHGPIAWRGHSDTEVVLEGFARDGVQPVLDKLDGMFAIALFDHRERTLTLIRDAFGEKPLYYGLWNGSLLFASELKAMEAFPGFAPAMDLDALGDFFKYSYVPGPKSIWQGFRKLQPGHRITLRLEQAQSGMLPDAEPWWDPVADALSSRADMFAGSLEDARREGDALLLASTSRRMMSDVPLGAFLSGGIDSSMTVALMQASATRPVRTFSIGMAEDGYDESPAAKAVAAHLGTDHTELVLSPAEVQEAIPHISGVHDEPFADSSQVPTFLVSRMAREHVTVALSGDGGDEIFGGYNRYFAGPKAWNRVAWMPAPMRKAFGSALAAIPSGLVDSLGGLLSKELAAGRGGEKVQKLARVIATSDEAAFHDRLLATADAPGELLAQDAELSILSARQDPRAAALDFAHRAMLVDTQNYLPDDVMVKVDRAAMAVALETRTPYLQRDLFRFAWSLPSEMRAGAGLGKRLLREMLYRRVPRELVDRPKAGFAIPVGRWLRTGLRDWAESELSAEALGRSGLLDASAVRKRWQEHLSRKRDHETLLWNVLMFQTWYGRQAR</sequence>
<evidence type="ECO:0000259" key="8">
    <source>
        <dbReference type="PROSITE" id="PS51278"/>
    </source>
</evidence>
<reference evidence="9 10" key="1">
    <citation type="submission" date="2024-04" db="EMBL/GenBank/DDBJ databases">
        <title>Aurantiacibacter sp. DGU6 16S ribosomal RNA gene Genome sequencing and assembly.</title>
        <authorList>
            <person name="Park S."/>
        </authorList>
    </citation>
    <scope>NUCLEOTIDE SEQUENCE [LARGE SCALE GENOMIC DNA]</scope>
    <source>
        <strain evidence="9 10">DGU6</strain>
    </source>
</reference>
<dbReference type="RefSeq" id="WP_341674092.1">
    <property type="nucleotide sequence ID" value="NZ_JBBYHV010000002.1"/>
</dbReference>
<keyword evidence="9" id="KW-0436">Ligase</keyword>
<keyword evidence="10" id="KW-1185">Reference proteome</keyword>
<evidence type="ECO:0000256" key="3">
    <source>
        <dbReference type="ARBA" id="ARBA00012737"/>
    </source>
</evidence>
<name>A0ABU9IIK9_9SPHN</name>
<proteinExistence type="inferred from homology"/>
<evidence type="ECO:0000256" key="1">
    <source>
        <dbReference type="ARBA" id="ARBA00005187"/>
    </source>
</evidence>
<dbReference type="InterPro" id="IPR001962">
    <property type="entry name" value="Asn_synthase"/>
</dbReference>
<dbReference type="Proteomes" id="UP001497045">
    <property type="component" value="Unassembled WGS sequence"/>
</dbReference>
<dbReference type="InterPro" id="IPR017932">
    <property type="entry name" value="GATase_2_dom"/>
</dbReference>
<comment type="similarity">
    <text evidence="2">Belongs to the asparagine synthetase family.</text>
</comment>
<keyword evidence="6" id="KW-0315">Glutamine amidotransferase</keyword>
<dbReference type="InterPro" id="IPR014729">
    <property type="entry name" value="Rossmann-like_a/b/a_fold"/>
</dbReference>
<dbReference type="PROSITE" id="PS51278">
    <property type="entry name" value="GATASE_TYPE_2"/>
    <property type="match status" value="1"/>
</dbReference>
<dbReference type="Pfam" id="PF13522">
    <property type="entry name" value="GATase_6"/>
    <property type="match status" value="1"/>
</dbReference>
<feature type="domain" description="Glutamine amidotransferase type-2" evidence="8">
    <location>
        <begin position="2"/>
        <end position="219"/>
    </location>
</feature>
<dbReference type="InterPro" id="IPR006426">
    <property type="entry name" value="Asn_synth_AEB"/>
</dbReference>
<gene>
    <name evidence="9" type="primary">asnB</name>
    <name evidence="9" type="ORF">AAEO60_12770</name>
</gene>
<dbReference type="InterPro" id="IPR029055">
    <property type="entry name" value="Ntn_hydrolases_N"/>
</dbReference>
<dbReference type="PANTHER" id="PTHR43284">
    <property type="entry name" value="ASPARAGINE SYNTHETASE (GLUTAMINE-HYDROLYZING)"/>
    <property type="match status" value="1"/>
</dbReference>
<comment type="pathway">
    <text evidence="1">Amino-acid biosynthesis; L-asparagine biosynthesis; L-asparagine from L-aspartate (L-Gln route): step 1/1.</text>
</comment>
<dbReference type="InterPro" id="IPR033738">
    <property type="entry name" value="AsnB_N"/>
</dbReference>
<keyword evidence="5" id="KW-0067">ATP-binding</keyword>
<organism evidence="9 10">
    <name type="scientific">Aurantiacibacter gilvus</name>
    <dbReference type="NCBI Taxonomy" id="3139141"/>
    <lineage>
        <taxon>Bacteria</taxon>
        <taxon>Pseudomonadati</taxon>
        <taxon>Pseudomonadota</taxon>
        <taxon>Alphaproteobacteria</taxon>
        <taxon>Sphingomonadales</taxon>
        <taxon>Erythrobacteraceae</taxon>
        <taxon>Aurantiacibacter</taxon>
    </lineage>
</organism>